<dbReference type="PROSITE" id="PS50968">
    <property type="entry name" value="BIOTINYL_LIPOYL"/>
    <property type="match status" value="1"/>
</dbReference>
<dbReference type="Gene3D" id="3.30.470.20">
    <property type="entry name" value="ATP-grasp fold, B domain"/>
    <property type="match status" value="1"/>
</dbReference>
<dbReference type="Gene3D" id="2.40.50.100">
    <property type="match status" value="1"/>
</dbReference>
<dbReference type="RefSeq" id="WP_406647729.1">
    <property type="nucleotide sequence ID" value="NZ_CP123584.1"/>
</dbReference>
<dbReference type="SUPFAM" id="SSF52440">
    <property type="entry name" value="PreATP-grasp domain"/>
    <property type="match status" value="1"/>
</dbReference>
<evidence type="ECO:0000256" key="6">
    <source>
        <dbReference type="PROSITE-ProRule" id="PRU00409"/>
    </source>
</evidence>
<organism evidence="10 11">
    <name type="scientific">Aliisedimentitalea scapharcae</name>
    <dbReference type="NCBI Taxonomy" id="1524259"/>
    <lineage>
        <taxon>Bacteria</taxon>
        <taxon>Pseudomonadati</taxon>
        <taxon>Pseudomonadota</taxon>
        <taxon>Alphaproteobacteria</taxon>
        <taxon>Rhodobacterales</taxon>
        <taxon>Roseobacteraceae</taxon>
        <taxon>Aliisedimentitalea</taxon>
    </lineage>
</organism>
<feature type="domain" description="ATP-grasp" evidence="8">
    <location>
        <begin position="122"/>
        <end position="319"/>
    </location>
</feature>
<dbReference type="PANTHER" id="PTHR18866:SF33">
    <property type="entry name" value="METHYLCROTONOYL-COA CARBOXYLASE SUBUNIT ALPHA, MITOCHONDRIAL-RELATED"/>
    <property type="match status" value="1"/>
</dbReference>
<evidence type="ECO:0000256" key="4">
    <source>
        <dbReference type="ARBA" id="ARBA00022840"/>
    </source>
</evidence>
<dbReference type="InterPro" id="IPR005481">
    <property type="entry name" value="BC-like_N"/>
</dbReference>
<dbReference type="EC" id="6.4.1.2" evidence="10"/>
<dbReference type="CDD" id="cd06850">
    <property type="entry name" value="biotinyl_domain"/>
    <property type="match status" value="1"/>
</dbReference>
<dbReference type="InterPro" id="IPR000089">
    <property type="entry name" value="Biotin_lipoyl"/>
</dbReference>
<dbReference type="PROSITE" id="PS00867">
    <property type="entry name" value="CPSASE_2"/>
    <property type="match status" value="1"/>
</dbReference>
<evidence type="ECO:0000313" key="11">
    <source>
        <dbReference type="Proteomes" id="UP001623232"/>
    </source>
</evidence>
<dbReference type="PANTHER" id="PTHR18866">
    <property type="entry name" value="CARBOXYLASE:PYRUVATE/ACETYL-COA/PROPIONYL-COA CARBOXYLASE"/>
    <property type="match status" value="1"/>
</dbReference>
<dbReference type="InterPro" id="IPR005482">
    <property type="entry name" value="Biotin_COase_C"/>
</dbReference>
<dbReference type="NCBIfam" id="NF006367">
    <property type="entry name" value="PRK08591.1"/>
    <property type="match status" value="1"/>
</dbReference>
<protein>
    <submittedName>
        <fullName evidence="10">Acetyl-CoA carboxylase biotin carboxylase subunit</fullName>
        <ecNumber evidence="10">6.4.1.2</ecNumber>
    </submittedName>
</protein>
<evidence type="ECO:0000256" key="3">
    <source>
        <dbReference type="ARBA" id="ARBA00022741"/>
    </source>
</evidence>
<dbReference type="Pfam" id="PF02786">
    <property type="entry name" value="CPSase_L_D2"/>
    <property type="match status" value="1"/>
</dbReference>
<dbReference type="SUPFAM" id="SSF51230">
    <property type="entry name" value="Single hybrid motif"/>
    <property type="match status" value="1"/>
</dbReference>
<feature type="domain" description="Lipoyl-binding" evidence="7">
    <location>
        <begin position="569"/>
        <end position="651"/>
    </location>
</feature>
<dbReference type="Pfam" id="PF00364">
    <property type="entry name" value="Biotin_lipoyl"/>
    <property type="match status" value="1"/>
</dbReference>
<dbReference type="InterPro" id="IPR011764">
    <property type="entry name" value="Biotin_carboxylation_dom"/>
</dbReference>
<dbReference type="InterPro" id="IPR005479">
    <property type="entry name" value="CPAse_ATP-bd"/>
</dbReference>
<comment type="cofactor">
    <cofactor evidence="1">
        <name>biotin</name>
        <dbReference type="ChEBI" id="CHEBI:57586"/>
    </cofactor>
</comment>
<dbReference type="PROSITE" id="PS50975">
    <property type="entry name" value="ATP_GRASP"/>
    <property type="match status" value="1"/>
</dbReference>
<dbReference type="SUPFAM" id="SSF51246">
    <property type="entry name" value="Rudiment single hybrid motif"/>
    <property type="match status" value="1"/>
</dbReference>
<evidence type="ECO:0000259" key="9">
    <source>
        <dbReference type="PROSITE" id="PS50979"/>
    </source>
</evidence>
<dbReference type="InterPro" id="IPR011054">
    <property type="entry name" value="Rudment_hybrid_motif"/>
</dbReference>
<sequence length="654" mass="69457">MTPFTSLLVANRGEIACRIMRSARQMGLRCIAVHTDADADSPHVAMADQVVCIGEGPVGDSYLSIERLIAAARGAGAQAIHPGYGFLSENAGFARACADAGLIFVGPGADAIAVMGNKAAAKRKMIAAGVPCVPGYEGTDQSDAVLQQEADRIGFPVMIKAAAGGGGRGMRLVDVPAEFLSALHLARSEALSAFGSDEMILEKAVQTPRHVEVQVFADRQGKTIHLGERDCSVQRRHQKVVEEAPSPAVSPDLRARMGAAAVSAAQAVDYVGAGTVEFLLDADGAFYFLEMNTRLQVEHPVTEMVTGLDLVEMQLTVAMGRPVGLAQDDVQMQGHAIEVRLYAEDPAQDFMPQSGQISVWVPPVGTGLRVDDGICQGQQVSPYYDPMLAKIISHAPSREEARMRLIRGLQDMALFGVTCNRDFLIRVLDHPGFADGTATTGFLSEVPDVAATPEFDATEVAAAAAVMYQQRCDDAVHRAGRQPRELFGWSSTGALTHHSRMVIGAETYPVTAIQTPEALTVQVSGQAHDVTGANIGLNVDGQTAGIRFVFPERNMWHVATTSRLFTLRAEQAGVRDQETGQDGQILAPMHGNLQSVTVTAGQMVQPGTQLAILEAMKMQHEIVSPIAGVVSDVPVQAGDQVKSGTLLIAITPTG</sequence>
<dbReference type="Pfam" id="PF02785">
    <property type="entry name" value="Biotin_carb_C"/>
    <property type="match status" value="1"/>
</dbReference>
<dbReference type="InterPro" id="IPR011761">
    <property type="entry name" value="ATP-grasp"/>
</dbReference>
<name>A0ABZ2XVM9_9RHOB</name>
<accession>A0ABZ2XVM9</accession>
<keyword evidence="4 6" id="KW-0067">ATP-binding</keyword>
<dbReference type="PROSITE" id="PS00188">
    <property type="entry name" value="BIOTIN"/>
    <property type="match status" value="1"/>
</dbReference>
<evidence type="ECO:0000259" key="7">
    <source>
        <dbReference type="PROSITE" id="PS50968"/>
    </source>
</evidence>
<dbReference type="InterPro" id="IPR016185">
    <property type="entry name" value="PreATP-grasp_dom_sf"/>
</dbReference>
<dbReference type="Pfam" id="PF00289">
    <property type="entry name" value="Biotin_carb_N"/>
    <property type="match status" value="1"/>
</dbReference>
<proteinExistence type="predicted"/>
<keyword evidence="5" id="KW-0092">Biotin</keyword>
<dbReference type="EMBL" id="CP123584">
    <property type="protein sequence ID" value="WZK89437.1"/>
    <property type="molecule type" value="Genomic_DNA"/>
</dbReference>
<gene>
    <name evidence="10" type="ORF">QEZ52_02470</name>
</gene>
<dbReference type="PROSITE" id="PS00866">
    <property type="entry name" value="CPSASE_1"/>
    <property type="match status" value="1"/>
</dbReference>
<dbReference type="SUPFAM" id="SSF56059">
    <property type="entry name" value="Glutathione synthetase ATP-binding domain-like"/>
    <property type="match status" value="1"/>
</dbReference>
<dbReference type="PROSITE" id="PS50979">
    <property type="entry name" value="BC"/>
    <property type="match status" value="1"/>
</dbReference>
<dbReference type="GO" id="GO:0003989">
    <property type="term" value="F:acetyl-CoA carboxylase activity"/>
    <property type="evidence" value="ECO:0007669"/>
    <property type="project" value="UniProtKB-EC"/>
</dbReference>
<dbReference type="SMART" id="SM00878">
    <property type="entry name" value="Biotin_carb_C"/>
    <property type="match status" value="1"/>
</dbReference>
<evidence type="ECO:0000256" key="1">
    <source>
        <dbReference type="ARBA" id="ARBA00001953"/>
    </source>
</evidence>
<reference evidence="10 11" key="1">
    <citation type="submission" date="2023-04" db="EMBL/GenBank/DDBJ databases">
        <title>Complete genome sequence of Alisedimentitalea scapharcae.</title>
        <authorList>
            <person name="Rong J.-C."/>
            <person name="Yi M.-L."/>
            <person name="Zhao Q."/>
        </authorList>
    </citation>
    <scope>NUCLEOTIDE SEQUENCE [LARGE SCALE GENOMIC DNA]</scope>
    <source>
        <strain evidence="10 11">KCTC 42119</strain>
    </source>
</reference>
<feature type="domain" description="Biotin carboxylation" evidence="9">
    <location>
        <begin position="3"/>
        <end position="448"/>
    </location>
</feature>
<dbReference type="Proteomes" id="UP001623232">
    <property type="component" value="Chromosome"/>
</dbReference>
<dbReference type="InterPro" id="IPR001882">
    <property type="entry name" value="Biotin_BS"/>
</dbReference>
<keyword evidence="2 10" id="KW-0436">Ligase</keyword>
<evidence type="ECO:0000256" key="5">
    <source>
        <dbReference type="ARBA" id="ARBA00023267"/>
    </source>
</evidence>
<evidence type="ECO:0000256" key="2">
    <source>
        <dbReference type="ARBA" id="ARBA00022598"/>
    </source>
</evidence>
<keyword evidence="3 6" id="KW-0547">Nucleotide-binding</keyword>
<dbReference type="InterPro" id="IPR011053">
    <property type="entry name" value="Single_hybrid_motif"/>
</dbReference>
<dbReference type="InterPro" id="IPR050856">
    <property type="entry name" value="Biotin_carboxylase_complex"/>
</dbReference>
<evidence type="ECO:0000313" key="10">
    <source>
        <dbReference type="EMBL" id="WZK89437.1"/>
    </source>
</evidence>
<keyword evidence="11" id="KW-1185">Reference proteome</keyword>
<evidence type="ECO:0000259" key="8">
    <source>
        <dbReference type="PROSITE" id="PS50975"/>
    </source>
</evidence>